<name>A0A8K0KTE8_LADFU</name>
<dbReference type="Gene3D" id="2.60.120.290">
    <property type="entry name" value="Spermadhesin, CUB domain"/>
    <property type="match status" value="1"/>
</dbReference>
<dbReference type="InterPro" id="IPR035914">
    <property type="entry name" value="Sperma_CUB_dom_sf"/>
</dbReference>
<sequence length="93" mass="10371">MAPVATTQVPVKFVKGPSPGPSWVPRRARPPRNLDDSRSIPACYNFSVGNPEKGEFFSPNYPNNYPNHTDCIRVLSSEYSAFTSHPIRFCGEN</sequence>
<evidence type="ECO:0000256" key="1">
    <source>
        <dbReference type="SAM" id="MobiDB-lite"/>
    </source>
</evidence>
<protein>
    <recommendedName>
        <fullName evidence="4">CUB domain-containing protein</fullName>
    </recommendedName>
</protein>
<dbReference type="AlphaFoldDB" id="A0A8K0KTE8"/>
<proteinExistence type="predicted"/>
<dbReference type="SUPFAM" id="SSF49854">
    <property type="entry name" value="Spermadhesin, CUB domain"/>
    <property type="match status" value="1"/>
</dbReference>
<evidence type="ECO:0000313" key="2">
    <source>
        <dbReference type="EMBL" id="KAG8240119.1"/>
    </source>
</evidence>
<keyword evidence="3" id="KW-1185">Reference proteome</keyword>
<evidence type="ECO:0000313" key="3">
    <source>
        <dbReference type="Proteomes" id="UP000792457"/>
    </source>
</evidence>
<organism evidence="2 3">
    <name type="scientific">Ladona fulva</name>
    <name type="common">Scarce chaser dragonfly</name>
    <name type="synonym">Libellula fulva</name>
    <dbReference type="NCBI Taxonomy" id="123851"/>
    <lineage>
        <taxon>Eukaryota</taxon>
        <taxon>Metazoa</taxon>
        <taxon>Ecdysozoa</taxon>
        <taxon>Arthropoda</taxon>
        <taxon>Hexapoda</taxon>
        <taxon>Insecta</taxon>
        <taxon>Pterygota</taxon>
        <taxon>Palaeoptera</taxon>
        <taxon>Odonata</taxon>
        <taxon>Epiprocta</taxon>
        <taxon>Anisoptera</taxon>
        <taxon>Libelluloidea</taxon>
        <taxon>Libellulidae</taxon>
        <taxon>Ladona</taxon>
    </lineage>
</organism>
<reference evidence="2" key="1">
    <citation type="submission" date="2013-04" db="EMBL/GenBank/DDBJ databases">
        <authorList>
            <person name="Qu J."/>
            <person name="Murali S.C."/>
            <person name="Bandaranaike D."/>
            <person name="Bellair M."/>
            <person name="Blankenburg K."/>
            <person name="Chao H."/>
            <person name="Dinh H."/>
            <person name="Doddapaneni H."/>
            <person name="Downs B."/>
            <person name="Dugan-Rocha S."/>
            <person name="Elkadiri S."/>
            <person name="Gnanaolivu R.D."/>
            <person name="Hernandez B."/>
            <person name="Javaid M."/>
            <person name="Jayaseelan J.C."/>
            <person name="Lee S."/>
            <person name="Li M."/>
            <person name="Ming W."/>
            <person name="Munidasa M."/>
            <person name="Muniz J."/>
            <person name="Nguyen L."/>
            <person name="Ongeri F."/>
            <person name="Osuji N."/>
            <person name="Pu L.-L."/>
            <person name="Puazo M."/>
            <person name="Qu C."/>
            <person name="Quiroz J."/>
            <person name="Raj R."/>
            <person name="Weissenberger G."/>
            <person name="Xin Y."/>
            <person name="Zou X."/>
            <person name="Han Y."/>
            <person name="Richards S."/>
            <person name="Worley K."/>
            <person name="Muzny D."/>
            <person name="Gibbs R."/>
        </authorList>
    </citation>
    <scope>NUCLEOTIDE SEQUENCE</scope>
    <source>
        <strain evidence="2">Sampled in the wild</strain>
    </source>
</reference>
<accession>A0A8K0KTE8</accession>
<dbReference type="Proteomes" id="UP000792457">
    <property type="component" value="Unassembled WGS sequence"/>
</dbReference>
<reference evidence="2" key="2">
    <citation type="submission" date="2017-10" db="EMBL/GenBank/DDBJ databases">
        <title>Ladona fulva Genome sequencing and assembly.</title>
        <authorList>
            <person name="Murali S."/>
            <person name="Richards S."/>
            <person name="Bandaranaike D."/>
            <person name="Bellair M."/>
            <person name="Blankenburg K."/>
            <person name="Chao H."/>
            <person name="Dinh H."/>
            <person name="Doddapaneni H."/>
            <person name="Dugan-Rocha S."/>
            <person name="Elkadiri S."/>
            <person name="Gnanaolivu R."/>
            <person name="Hernandez B."/>
            <person name="Skinner E."/>
            <person name="Javaid M."/>
            <person name="Lee S."/>
            <person name="Li M."/>
            <person name="Ming W."/>
            <person name="Munidasa M."/>
            <person name="Muniz J."/>
            <person name="Nguyen L."/>
            <person name="Hughes D."/>
            <person name="Osuji N."/>
            <person name="Pu L.-L."/>
            <person name="Puazo M."/>
            <person name="Qu C."/>
            <person name="Quiroz J."/>
            <person name="Raj R."/>
            <person name="Weissenberger G."/>
            <person name="Xin Y."/>
            <person name="Zou X."/>
            <person name="Han Y."/>
            <person name="Worley K."/>
            <person name="Muzny D."/>
            <person name="Gibbs R."/>
        </authorList>
    </citation>
    <scope>NUCLEOTIDE SEQUENCE</scope>
    <source>
        <strain evidence="2">Sampled in the wild</strain>
    </source>
</reference>
<evidence type="ECO:0008006" key="4">
    <source>
        <dbReference type="Google" id="ProtNLM"/>
    </source>
</evidence>
<feature type="region of interest" description="Disordered" evidence="1">
    <location>
        <begin position="16"/>
        <end position="36"/>
    </location>
</feature>
<gene>
    <name evidence="2" type="ORF">J437_LFUL019756</name>
</gene>
<comment type="caution">
    <text evidence="2">The sequence shown here is derived from an EMBL/GenBank/DDBJ whole genome shotgun (WGS) entry which is preliminary data.</text>
</comment>
<dbReference type="EMBL" id="KZ311616">
    <property type="protein sequence ID" value="KAG8240119.1"/>
    <property type="molecule type" value="Genomic_DNA"/>
</dbReference>